<dbReference type="EMBL" id="JANBUP010001888">
    <property type="protein sequence ID" value="KAJ2802973.1"/>
    <property type="molecule type" value="Genomic_DNA"/>
</dbReference>
<evidence type="ECO:0000313" key="2">
    <source>
        <dbReference type="Proteomes" id="UP001140096"/>
    </source>
</evidence>
<sequence>MSSSAAITRVSLPNHVRGGFVKLADFKIEQVAPPSKDQLADNQVILRPIYYSIDPYQRGRIAGVKGSFIESYSEGNAITNILVATVVASASADYQEGDVVIDNDGKWETEYVTEACAISKAPTQYSAEPKDHVGVLGMAAFSAYVGATVLAKPKAGETILVSSASGGVGQMVVQLAKARGLRVIGVAGSDDKVEYVKSIGADVAFNYKTCGNYLEAIKVAAPEGIDIWFDNVGGEFLDAALAHINTHARIIICGAITQYNLSSPDERYGIKCLTSVLIKKASIHGFIIDEYYDTPTHVAFYEEVSQLYRAGKITYRLSETDGLESAPQAFLDLFTGKNFGRSIVKV</sequence>
<organism evidence="1 2">
    <name type="scientific">Coemansia furcata</name>
    <dbReference type="NCBI Taxonomy" id="417177"/>
    <lineage>
        <taxon>Eukaryota</taxon>
        <taxon>Fungi</taxon>
        <taxon>Fungi incertae sedis</taxon>
        <taxon>Zoopagomycota</taxon>
        <taxon>Kickxellomycotina</taxon>
        <taxon>Kickxellomycetes</taxon>
        <taxon>Kickxellales</taxon>
        <taxon>Kickxellaceae</taxon>
        <taxon>Coemansia</taxon>
    </lineage>
</organism>
<gene>
    <name evidence="1" type="ORF">H4S07_004569</name>
</gene>
<dbReference type="Proteomes" id="UP001140096">
    <property type="component" value="Unassembled WGS sequence"/>
</dbReference>
<evidence type="ECO:0000313" key="1">
    <source>
        <dbReference type="EMBL" id="KAJ2802973.1"/>
    </source>
</evidence>
<accession>A0ACC1L8K9</accession>
<proteinExistence type="predicted"/>
<reference evidence="1" key="1">
    <citation type="submission" date="2022-07" db="EMBL/GenBank/DDBJ databases">
        <title>Phylogenomic reconstructions and comparative analyses of Kickxellomycotina fungi.</title>
        <authorList>
            <person name="Reynolds N.K."/>
            <person name="Stajich J.E."/>
            <person name="Barry K."/>
            <person name="Grigoriev I.V."/>
            <person name="Crous P."/>
            <person name="Smith M.E."/>
        </authorList>
    </citation>
    <scope>NUCLEOTIDE SEQUENCE</scope>
    <source>
        <strain evidence="1">CBS 102833</strain>
    </source>
</reference>
<name>A0ACC1L8K9_9FUNG</name>
<protein>
    <submittedName>
        <fullName evidence="1">Uncharacterized protein</fullName>
    </submittedName>
</protein>
<keyword evidence="2" id="KW-1185">Reference proteome</keyword>
<comment type="caution">
    <text evidence="1">The sequence shown here is derived from an EMBL/GenBank/DDBJ whole genome shotgun (WGS) entry which is preliminary data.</text>
</comment>